<dbReference type="EMBL" id="BMAT01009500">
    <property type="protein sequence ID" value="GFS07569.1"/>
    <property type="molecule type" value="Genomic_DNA"/>
</dbReference>
<sequence length="102" mass="11818">MMANMLREVKENFMQSMENKFHVLQSRMDELTRVIEEEVIAEQYNANEQGIMQSMTMNEEALHKEVLKQQMAEEPTALAQAKNNLEKVAEVSQQLSAHDHLV</sequence>
<name>A0AAV4IDK9_9GAST</name>
<evidence type="ECO:0000313" key="2">
    <source>
        <dbReference type="Proteomes" id="UP000762676"/>
    </source>
</evidence>
<keyword evidence="2" id="KW-1185">Reference proteome</keyword>
<dbReference type="Proteomes" id="UP000762676">
    <property type="component" value="Unassembled WGS sequence"/>
</dbReference>
<reference evidence="1 2" key="1">
    <citation type="journal article" date="2021" name="Elife">
        <title>Chloroplast acquisition without the gene transfer in kleptoplastic sea slugs, Plakobranchus ocellatus.</title>
        <authorList>
            <person name="Maeda T."/>
            <person name="Takahashi S."/>
            <person name="Yoshida T."/>
            <person name="Shimamura S."/>
            <person name="Takaki Y."/>
            <person name="Nagai Y."/>
            <person name="Toyoda A."/>
            <person name="Suzuki Y."/>
            <person name="Arimoto A."/>
            <person name="Ishii H."/>
            <person name="Satoh N."/>
            <person name="Nishiyama T."/>
            <person name="Hasebe M."/>
            <person name="Maruyama T."/>
            <person name="Minagawa J."/>
            <person name="Obokata J."/>
            <person name="Shigenobu S."/>
        </authorList>
    </citation>
    <scope>NUCLEOTIDE SEQUENCE [LARGE SCALE GENOMIC DNA]</scope>
</reference>
<proteinExistence type="predicted"/>
<protein>
    <submittedName>
        <fullName evidence="1">Uncharacterized protein</fullName>
    </submittedName>
</protein>
<accession>A0AAV4IDK9</accession>
<comment type="caution">
    <text evidence="1">The sequence shown here is derived from an EMBL/GenBank/DDBJ whole genome shotgun (WGS) entry which is preliminary data.</text>
</comment>
<dbReference type="AlphaFoldDB" id="A0AAV4IDK9"/>
<gene>
    <name evidence="1" type="ORF">ElyMa_004735700</name>
</gene>
<evidence type="ECO:0000313" key="1">
    <source>
        <dbReference type="EMBL" id="GFS07569.1"/>
    </source>
</evidence>
<organism evidence="1 2">
    <name type="scientific">Elysia marginata</name>
    <dbReference type="NCBI Taxonomy" id="1093978"/>
    <lineage>
        <taxon>Eukaryota</taxon>
        <taxon>Metazoa</taxon>
        <taxon>Spiralia</taxon>
        <taxon>Lophotrochozoa</taxon>
        <taxon>Mollusca</taxon>
        <taxon>Gastropoda</taxon>
        <taxon>Heterobranchia</taxon>
        <taxon>Euthyneura</taxon>
        <taxon>Panpulmonata</taxon>
        <taxon>Sacoglossa</taxon>
        <taxon>Placobranchoidea</taxon>
        <taxon>Plakobranchidae</taxon>
        <taxon>Elysia</taxon>
    </lineage>
</organism>